<comment type="subcellular location">
    <subcellularLocation>
        <location evidence="1">Membrane</location>
        <topology evidence="1">Multi-pass membrane protein</topology>
    </subcellularLocation>
</comment>
<proteinExistence type="predicted"/>
<feature type="transmembrane region" description="Helical" evidence="5">
    <location>
        <begin position="36"/>
        <end position="54"/>
    </location>
</feature>
<evidence type="ECO:0000256" key="2">
    <source>
        <dbReference type="ARBA" id="ARBA00022692"/>
    </source>
</evidence>
<evidence type="ECO:0000313" key="6">
    <source>
        <dbReference type="EMBL" id="PIR46518.1"/>
    </source>
</evidence>
<sequence length="252" mass="27506">MLTVIGYALIGGLFSLVGGLILVWHSKSILPRITPLIGFAAGAFLSVSFFELLPEAIELKGEVHDVVPYFMLGFTIFFILERGIMRYFGSHKSDNANHHEHTESLPALIIIGDSTHNFIDGFIIAIAYLANPAIGLVTTLAVAAHEIPQEIGDFAILLDRGWHKWRIIWVNILSSLLTVLGAIIGYYAGVGFEEYLPYLLAGVAGIFTYIATVDLLPEVNDRAGHEFKPSVIISFVLGLAIVAYLISLSHTA</sequence>
<dbReference type="EMBL" id="PCYL01000040">
    <property type="protein sequence ID" value="PIR46518.1"/>
    <property type="molecule type" value="Genomic_DNA"/>
</dbReference>
<evidence type="ECO:0000256" key="1">
    <source>
        <dbReference type="ARBA" id="ARBA00004141"/>
    </source>
</evidence>
<feature type="transmembrane region" description="Helical" evidence="5">
    <location>
        <begin position="167"/>
        <end position="189"/>
    </location>
</feature>
<evidence type="ECO:0000256" key="4">
    <source>
        <dbReference type="ARBA" id="ARBA00023136"/>
    </source>
</evidence>
<accession>A0A2H0RJ51</accession>
<reference evidence="6 7" key="1">
    <citation type="submission" date="2017-09" db="EMBL/GenBank/DDBJ databases">
        <title>Depth-based differentiation of microbial function through sediment-hosted aquifers and enrichment of novel symbionts in the deep terrestrial subsurface.</title>
        <authorList>
            <person name="Probst A.J."/>
            <person name="Ladd B."/>
            <person name="Jarett J.K."/>
            <person name="Geller-Mcgrath D.E."/>
            <person name="Sieber C.M."/>
            <person name="Emerson J.B."/>
            <person name="Anantharaman K."/>
            <person name="Thomas B.C."/>
            <person name="Malmstrom R."/>
            <person name="Stieglmeier M."/>
            <person name="Klingl A."/>
            <person name="Woyke T."/>
            <person name="Ryan C.M."/>
            <person name="Banfield J.F."/>
        </authorList>
    </citation>
    <scope>NUCLEOTIDE SEQUENCE [LARGE SCALE GENOMIC DNA]</scope>
    <source>
        <strain evidence="6">CG10_big_fil_rev_8_21_14_0_10_45_14</strain>
    </source>
</reference>
<keyword evidence="3 5" id="KW-1133">Transmembrane helix</keyword>
<dbReference type="GO" id="GO:0046873">
    <property type="term" value="F:metal ion transmembrane transporter activity"/>
    <property type="evidence" value="ECO:0007669"/>
    <property type="project" value="InterPro"/>
</dbReference>
<dbReference type="AlphaFoldDB" id="A0A2H0RJ51"/>
<evidence type="ECO:0000313" key="7">
    <source>
        <dbReference type="Proteomes" id="UP000230833"/>
    </source>
</evidence>
<protein>
    <recommendedName>
        <fullName evidence="8">ZIP zinc transporter</fullName>
    </recommendedName>
</protein>
<feature type="transmembrane region" description="Helical" evidence="5">
    <location>
        <begin position="66"/>
        <end position="84"/>
    </location>
</feature>
<evidence type="ECO:0008006" key="8">
    <source>
        <dbReference type="Google" id="ProtNLM"/>
    </source>
</evidence>
<organism evidence="6 7">
    <name type="scientific">Candidatus Vogelbacteria bacterium CG10_big_fil_rev_8_21_14_0_10_45_14</name>
    <dbReference type="NCBI Taxonomy" id="1975042"/>
    <lineage>
        <taxon>Bacteria</taxon>
        <taxon>Candidatus Vogeliibacteriota</taxon>
    </lineage>
</organism>
<dbReference type="GO" id="GO:0016020">
    <property type="term" value="C:membrane"/>
    <property type="evidence" value="ECO:0007669"/>
    <property type="project" value="UniProtKB-SubCell"/>
</dbReference>
<dbReference type="InterPro" id="IPR003689">
    <property type="entry name" value="ZIP"/>
</dbReference>
<feature type="transmembrane region" description="Helical" evidence="5">
    <location>
        <begin position="195"/>
        <end position="217"/>
    </location>
</feature>
<name>A0A2H0RJ51_9BACT</name>
<comment type="caution">
    <text evidence="6">The sequence shown here is derived from an EMBL/GenBank/DDBJ whole genome shotgun (WGS) entry which is preliminary data.</text>
</comment>
<keyword evidence="2 5" id="KW-0812">Transmembrane</keyword>
<feature type="transmembrane region" description="Helical" evidence="5">
    <location>
        <begin position="6"/>
        <end position="24"/>
    </location>
</feature>
<dbReference type="PANTHER" id="PTHR16950:SF16">
    <property type="entry name" value="ZINC TRANSPORTER ZIP13"/>
    <property type="match status" value="1"/>
</dbReference>
<evidence type="ECO:0000256" key="5">
    <source>
        <dbReference type="SAM" id="Phobius"/>
    </source>
</evidence>
<dbReference type="Proteomes" id="UP000230833">
    <property type="component" value="Unassembled WGS sequence"/>
</dbReference>
<feature type="transmembrane region" description="Helical" evidence="5">
    <location>
        <begin position="229"/>
        <end position="247"/>
    </location>
</feature>
<keyword evidence="4 5" id="KW-0472">Membrane</keyword>
<dbReference type="Pfam" id="PF02535">
    <property type="entry name" value="Zip"/>
    <property type="match status" value="1"/>
</dbReference>
<dbReference type="PANTHER" id="PTHR16950">
    <property type="entry name" value="ZINC TRANSPORTER SLC39A7 HISTIDINE-RICH MEMBRANE PROTEIN KE4"/>
    <property type="match status" value="1"/>
</dbReference>
<gene>
    <name evidence="6" type="ORF">COV07_03775</name>
</gene>
<evidence type="ECO:0000256" key="3">
    <source>
        <dbReference type="ARBA" id="ARBA00022989"/>
    </source>
</evidence>